<keyword evidence="8" id="KW-0800">Toxin</keyword>
<keyword evidence="4 8" id="KW-0479">Metal-binding</keyword>
<dbReference type="AlphaFoldDB" id="A0A2P8E058"/>
<dbReference type="Gene3D" id="3.40.50.1010">
    <property type="entry name" value="5'-nuclease"/>
    <property type="match status" value="1"/>
</dbReference>
<evidence type="ECO:0000256" key="1">
    <source>
        <dbReference type="ARBA" id="ARBA00001946"/>
    </source>
</evidence>
<feature type="binding site" evidence="8">
    <location>
        <position position="100"/>
    </location>
    <ligand>
        <name>Mg(2+)</name>
        <dbReference type="ChEBI" id="CHEBI:18420"/>
    </ligand>
</feature>
<feature type="domain" description="PIN" evidence="9">
    <location>
        <begin position="18"/>
        <end position="126"/>
    </location>
</feature>
<keyword evidence="5 8" id="KW-0378">Hydrolase</keyword>
<organism evidence="10 11">
    <name type="scientific">Haloactinopolyspora alba</name>
    <dbReference type="NCBI Taxonomy" id="648780"/>
    <lineage>
        <taxon>Bacteria</taxon>
        <taxon>Bacillati</taxon>
        <taxon>Actinomycetota</taxon>
        <taxon>Actinomycetes</taxon>
        <taxon>Jiangellales</taxon>
        <taxon>Jiangellaceae</taxon>
        <taxon>Haloactinopolyspora</taxon>
    </lineage>
</organism>
<comment type="function">
    <text evidence="8">Toxic component of a toxin-antitoxin (TA) system. An RNase.</text>
</comment>
<dbReference type="HAMAP" id="MF_00265">
    <property type="entry name" value="VapC_Nob1"/>
    <property type="match status" value="1"/>
</dbReference>
<comment type="caution">
    <text evidence="10">The sequence shown here is derived from an EMBL/GenBank/DDBJ whole genome shotgun (WGS) entry which is preliminary data.</text>
</comment>
<dbReference type="InterPro" id="IPR029060">
    <property type="entry name" value="PIN-like_dom_sf"/>
</dbReference>
<accession>A0A2P8E058</accession>
<evidence type="ECO:0000256" key="4">
    <source>
        <dbReference type="ARBA" id="ARBA00022723"/>
    </source>
</evidence>
<evidence type="ECO:0000256" key="7">
    <source>
        <dbReference type="ARBA" id="ARBA00038093"/>
    </source>
</evidence>
<keyword evidence="11" id="KW-1185">Reference proteome</keyword>
<evidence type="ECO:0000313" key="10">
    <source>
        <dbReference type="EMBL" id="PSL02850.1"/>
    </source>
</evidence>
<dbReference type="EC" id="3.1.-.-" evidence="8"/>
<dbReference type="GO" id="GO:0016787">
    <property type="term" value="F:hydrolase activity"/>
    <property type="evidence" value="ECO:0007669"/>
    <property type="project" value="UniProtKB-KW"/>
</dbReference>
<evidence type="ECO:0000256" key="8">
    <source>
        <dbReference type="HAMAP-Rule" id="MF_00265"/>
    </source>
</evidence>
<dbReference type="CDD" id="cd18755">
    <property type="entry name" value="PIN_MtVapC3_VapC21-like"/>
    <property type="match status" value="1"/>
</dbReference>
<dbReference type="Proteomes" id="UP000243528">
    <property type="component" value="Unassembled WGS sequence"/>
</dbReference>
<dbReference type="SUPFAM" id="SSF88723">
    <property type="entry name" value="PIN domain-like"/>
    <property type="match status" value="1"/>
</dbReference>
<keyword evidence="2 8" id="KW-1277">Toxin-antitoxin system</keyword>
<dbReference type="PANTHER" id="PTHR33653">
    <property type="entry name" value="RIBONUCLEASE VAPC2"/>
    <property type="match status" value="1"/>
</dbReference>
<dbReference type="Pfam" id="PF01850">
    <property type="entry name" value="PIN"/>
    <property type="match status" value="1"/>
</dbReference>
<dbReference type="GO" id="GO:0004540">
    <property type="term" value="F:RNA nuclease activity"/>
    <property type="evidence" value="ECO:0007669"/>
    <property type="project" value="InterPro"/>
</dbReference>
<keyword evidence="3 8" id="KW-0540">Nuclease</keyword>
<gene>
    <name evidence="8" type="primary">vapC</name>
    <name evidence="10" type="ORF">CLV30_109158</name>
</gene>
<feature type="binding site" evidence="8">
    <location>
        <position position="10"/>
    </location>
    <ligand>
        <name>Mg(2+)</name>
        <dbReference type="ChEBI" id="CHEBI:18420"/>
    </ligand>
</feature>
<dbReference type="InterPro" id="IPR002716">
    <property type="entry name" value="PIN_dom"/>
</dbReference>
<evidence type="ECO:0000256" key="2">
    <source>
        <dbReference type="ARBA" id="ARBA00022649"/>
    </source>
</evidence>
<evidence type="ECO:0000256" key="6">
    <source>
        <dbReference type="ARBA" id="ARBA00022842"/>
    </source>
</evidence>
<evidence type="ECO:0000313" key="11">
    <source>
        <dbReference type="Proteomes" id="UP000243528"/>
    </source>
</evidence>
<name>A0A2P8E058_9ACTN</name>
<sequence length="139" mass="14674">MTFEGPWLIDKSAYARLGRSSGAELWADRIERGLVHIATPTVLEVGYSARSGDSWAASVTAPPLALMPVENATPAIEARAVEIQGVLARQGHHRAPSVPDLLIAATAELAGLVVLHQDKDFSLIAEVTGQPLEELATAG</sequence>
<protein>
    <recommendedName>
        <fullName evidence="8">Ribonuclease VapC</fullName>
        <shortName evidence="8">RNase VapC</shortName>
        <ecNumber evidence="8">3.1.-.-</ecNumber>
    </recommendedName>
    <alternativeName>
        <fullName evidence="8">Toxin VapC</fullName>
    </alternativeName>
</protein>
<dbReference type="EMBL" id="PYGE01000009">
    <property type="protein sequence ID" value="PSL02850.1"/>
    <property type="molecule type" value="Genomic_DNA"/>
</dbReference>
<comment type="cofactor">
    <cofactor evidence="1 8">
        <name>Mg(2+)</name>
        <dbReference type="ChEBI" id="CHEBI:18420"/>
    </cofactor>
</comment>
<dbReference type="GO" id="GO:0090729">
    <property type="term" value="F:toxin activity"/>
    <property type="evidence" value="ECO:0007669"/>
    <property type="project" value="UniProtKB-KW"/>
</dbReference>
<dbReference type="PANTHER" id="PTHR33653:SF1">
    <property type="entry name" value="RIBONUCLEASE VAPC2"/>
    <property type="match status" value="1"/>
</dbReference>
<dbReference type="GO" id="GO:0000287">
    <property type="term" value="F:magnesium ion binding"/>
    <property type="evidence" value="ECO:0007669"/>
    <property type="project" value="UniProtKB-UniRule"/>
</dbReference>
<dbReference type="InterPro" id="IPR050556">
    <property type="entry name" value="Type_II_TA_system_RNase"/>
</dbReference>
<proteinExistence type="inferred from homology"/>
<evidence type="ECO:0000259" key="9">
    <source>
        <dbReference type="Pfam" id="PF01850"/>
    </source>
</evidence>
<evidence type="ECO:0000256" key="5">
    <source>
        <dbReference type="ARBA" id="ARBA00022801"/>
    </source>
</evidence>
<keyword evidence="6 8" id="KW-0460">Magnesium</keyword>
<comment type="similarity">
    <text evidence="7 8">Belongs to the PINc/VapC protein family.</text>
</comment>
<reference evidence="10 11" key="1">
    <citation type="submission" date="2018-03" db="EMBL/GenBank/DDBJ databases">
        <title>Genomic Encyclopedia of Archaeal and Bacterial Type Strains, Phase II (KMG-II): from individual species to whole genera.</title>
        <authorList>
            <person name="Goeker M."/>
        </authorList>
    </citation>
    <scope>NUCLEOTIDE SEQUENCE [LARGE SCALE GENOMIC DNA]</scope>
    <source>
        <strain evidence="10 11">DSM 45211</strain>
    </source>
</reference>
<dbReference type="InterPro" id="IPR022907">
    <property type="entry name" value="VapC_family"/>
</dbReference>
<evidence type="ECO:0000256" key="3">
    <source>
        <dbReference type="ARBA" id="ARBA00022722"/>
    </source>
</evidence>